<dbReference type="Proteomes" id="UP000807785">
    <property type="component" value="Unassembled WGS sequence"/>
</dbReference>
<protein>
    <submittedName>
        <fullName evidence="2">CHAT domain-containing protein</fullName>
    </submittedName>
</protein>
<name>A0A9D7E582_9PROT</name>
<proteinExistence type="predicted"/>
<gene>
    <name evidence="2" type="ORF">IPH26_09190</name>
</gene>
<evidence type="ECO:0000313" key="2">
    <source>
        <dbReference type="EMBL" id="MBK6973100.1"/>
    </source>
</evidence>
<dbReference type="Pfam" id="PF12770">
    <property type="entry name" value="CHAT"/>
    <property type="match status" value="1"/>
</dbReference>
<dbReference type="EMBL" id="JADJEV010000003">
    <property type="protein sequence ID" value="MBK6973100.1"/>
    <property type="molecule type" value="Genomic_DNA"/>
</dbReference>
<organism evidence="2 3">
    <name type="scientific">Candidatus Methylophosphatis roskildensis</name>
    <dbReference type="NCBI Taxonomy" id="2899263"/>
    <lineage>
        <taxon>Bacteria</taxon>
        <taxon>Pseudomonadati</taxon>
        <taxon>Pseudomonadota</taxon>
        <taxon>Betaproteobacteria</taxon>
        <taxon>Nitrosomonadales</taxon>
        <taxon>Sterolibacteriaceae</taxon>
        <taxon>Candidatus Methylophosphatis</taxon>
    </lineage>
</organism>
<reference evidence="3" key="1">
    <citation type="journal article" date="2021" name="Nat. Commun.">
        <title>Connecting structure to function with the recovery of over 1000 high-quality metagenome-assembled genomes from activated sludge using long-read sequencing.</title>
        <authorList>
            <person name="Singleton C.M."/>
            <person name="Petriglieri F."/>
            <person name="Kristensen J.M."/>
            <person name="Kirkegaard R.H."/>
            <person name="Michaelsen T.Y."/>
            <person name="Andersen M.H."/>
            <person name="Kondrotaite Z."/>
            <person name="Karst S.M."/>
            <person name="Dueholm M.S."/>
            <person name="Nielsen P.H."/>
            <person name="Albertsen M."/>
        </authorList>
    </citation>
    <scope>NUCLEOTIDE SEQUENCE [LARGE SCALE GENOMIC DNA]</scope>
</reference>
<accession>A0A9D7E582</accession>
<sequence length="131" mass="14239">MRIDQAFTEQALQRTLSERYPVFNLASHFQFRPTERDSFPLLGAGSRLDLASLRKRCVFDGFNLITLSACETAVGGGRGCKVDGLALTVQKSGAKGVLATLWPVPNASTGRLMQSFYRLRQGETTASGGQP</sequence>
<dbReference type="AlphaFoldDB" id="A0A9D7E582"/>
<dbReference type="InterPro" id="IPR024983">
    <property type="entry name" value="CHAT_dom"/>
</dbReference>
<feature type="domain" description="CHAT" evidence="1">
    <location>
        <begin position="3"/>
        <end position="122"/>
    </location>
</feature>
<comment type="caution">
    <text evidence="2">The sequence shown here is derived from an EMBL/GenBank/DDBJ whole genome shotgun (WGS) entry which is preliminary data.</text>
</comment>
<evidence type="ECO:0000259" key="1">
    <source>
        <dbReference type="Pfam" id="PF12770"/>
    </source>
</evidence>
<evidence type="ECO:0000313" key="3">
    <source>
        <dbReference type="Proteomes" id="UP000807785"/>
    </source>
</evidence>